<organism evidence="2 3">
    <name type="scientific">Neurospora intermedia</name>
    <dbReference type="NCBI Taxonomy" id="5142"/>
    <lineage>
        <taxon>Eukaryota</taxon>
        <taxon>Fungi</taxon>
        <taxon>Dikarya</taxon>
        <taxon>Ascomycota</taxon>
        <taxon>Pezizomycotina</taxon>
        <taxon>Sordariomycetes</taxon>
        <taxon>Sordariomycetidae</taxon>
        <taxon>Sordariales</taxon>
        <taxon>Sordariaceae</taxon>
        <taxon>Neurospora</taxon>
    </lineage>
</organism>
<feature type="region of interest" description="Disordered" evidence="1">
    <location>
        <begin position="216"/>
        <end position="246"/>
    </location>
</feature>
<comment type="caution">
    <text evidence="2">The sequence shown here is derived from an EMBL/GenBank/DDBJ whole genome shotgun (WGS) entry which is preliminary data.</text>
</comment>
<feature type="region of interest" description="Disordered" evidence="1">
    <location>
        <begin position="342"/>
        <end position="422"/>
    </location>
</feature>
<keyword evidence="3" id="KW-1185">Reference proteome</keyword>
<reference evidence="2 3" key="1">
    <citation type="submission" date="2023-09" db="EMBL/GenBank/DDBJ databases">
        <title>Multi-omics analysis of a traditional fermented food reveals byproduct-associated fungal strains for waste-to-food upcycling.</title>
        <authorList>
            <consortium name="Lawrence Berkeley National Laboratory"/>
            <person name="Rekdal V.M."/>
            <person name="Villalobos-Escobedo J.M."/>
            <person name="Rodriguez-Valeron N."/>
            <person name="Garcia M.O."/>
            <person name="Vasquez D.P."/>
            <person name="Damayanti I."/>
            <person name="Sorensen P.M."/>
            <person name="Baidoo E.E."/>
            <person name="De Carvalho A.C."/>
            <person name="Riley R."/>
            <person name="Lipzen A."/>
            <person name="He G."/>
            <person name="Yan M."/>
            <person name="Haridas S."/>
            <person name="Daum C."/>
            <person name="Yoshinaga Y."/>
            <person name="Ng V."/>
            <person name="Grigoriev I.V."/>
            <person name="Munk R."/>
            <person name="Nuraida L."/>
            <person name="Wijaya C.H."/>
            <person name="Morales P.-C."/>
            <person name="Keasling J.D."/>
        </authorList>
    </citation>
    <scope>NUCLEOTIDE SEQUENCE [LARGE SCALE GENOMIC DNA]</scope>
    <source>
        <strain evidence="2 3">FGSC 2613</strain>
    </source>
</reference>
<feature type="compositionally biased region" description="Basic and acidic residues" evidence="1">
    <location>
        <begin position="380"/>
        <end position="389"/>
    </location>
</feature>
<dbReference type="EMBL" id="JAVLET010000013">
    <property type="protein sequence ID" value="KAL0466288.1"/>
    <property type="molecule type" value="Genomic_DNA"/>
</dbReference>
<feature type="compositionally biased region" description="Polar residues" evidence="1">
    <location>
        <begin position="391"/>
        <end position="407"/>
    </location>
</feature>
<protein>
    <submittedName>
        <fullName evidence="2">Uncharacterized protein</fullName>
    </submittedName>
</protein>
<proteinExistence type="predicted"/>
<evidence type="ECO:0000256" key="1">
    <source>
        <dbReference type="SAM" id="MobiDB-lite"/>
    </source>
</evidence>
<feature type="compositionally biased region" description="Basic and acidic residues" evidence="1">
    <location>
        <begin position="126"/>
        <end position="142"/>
    </location>
</feature>
<gene>
    <name evidence="2" type="ORF">QR685DRAFT_609290</name>
</gene>
<sequence length="590" mass="65799">MSQPANGPAFGPQNPFDLAEFMKRDDLTRQDKIQCWIFIDRIYDNLVDRDGVTRTLEAIAQIVQNPLFNPQLSDNTLLTGVNLAWEVYKWCSFLQSIDLLDQGIAKLGQTKPFLIGLEQYLTVAERENRRSTPRETKEEPNHRPLPANLVQSWSDVLAFRHWYRSITRRPVQANPGDVPTNFERRAEIAQLFYDAIIEEPEDMVEAIVPDEEEEDGHLQANSTNAGKKKTRAVHPQNSTMGKTEKEVQIHPQVMRVRRISPLSKFALSWDLVHHVENEALGTPITAPYSHETYPKGARDYAGYYDIVRSVRELVSRSKAAVVNSTEVHYLARASAHPKQEIATKITNKGTNKTRTRQVKAGQKVLAEKKRKIPASKVTSKAKEANRPATHEATQVTRLPTISASAQASERPKKRRRVEKSPLERMAEEYEAQAAELGLPLFEPELGGQANWNTLQGNTSNMAWSNNGMGSSGAPICITPASLVLSTQTAELSTHPVSAAGMDFANQGETTALSGPTPSFGEPYDCTGFMAQAPETQTWDAAPSAPSFAAPTLSANDNSQETVPDYGFDWDYWIQQQWKDGEEVNSNEDEA</sequence>
<evidence type="ECO:0000313" key="2">
    <source>
        <dbReference type="EMBL" id="KAL0466288.1"/>
    </source>
</evidence>
<accession>A0ABR3D1X3</accession>
<evidence type="ECO:0000313" key="3">
    <source>
        <dbReference type="Proteomes" id="UP001451303"/>
    </source>
</evidence>
<dbReference type="Proteomes" id="UP001451303">
    <property type="component" value="Unassembled WGS sequence"/>
</dbReference>
<name>A0ABR3D1X3_NEUIN</name>
<feature type="region of interest" description="Disordered" evidence="1">
    <location>
        <begin position="126"/>
        <end position="146"/>
    </location>
</feature>